<dbReference type="Proteomes" id="UP001187192">
    <property type="component" value="Unassembled WGS sequence"/>
</dbReference>
<protein>
    <submittedName>
        <fullName evidence="2">Uncharacterized protein</fullName>
    </submittedName>
</protein>
<feature type="compositionally biased region" description="Basic and acidic residues" evidence="1">
    <location>
        <begin position="29"/>
        <end position="40"/>
    </location>
</feature>
<evidence type="ECO:0000256" key="1">
    <source>
        <dbReference type="SAM" id="MobiDB-lite"/>
    </source>
</evidence>
<comment type="caution">
    <text evidence="2">The sequence shown here is derived from an EMBL/GenBank/DDBJ whole genome shotgun (WGS) entry which is preliminary data.</text>
</comment>
<proteinExistence type="predicted"/>
<keyword evidence="3" id="KW-1185">Reference proteome</keyword>
<name>A0AA87ZAR9_FICCA</name>
<evidence type="ECO:0000313" key="2">
    <source>
        <dbReference type="EMBL" id="GMN29015.1"/>
    </source>
</evidence>
<feature type="compositionally biased region" description="Basic and acidic residues" evidence="1">
    <location>
        <begin position="49"/>
        <end position="71"/>
    </location>
</feature>
<sequence length="71" mass="8027">MSKPTKLTEKNITPEKMSLRVMTSAYKMPRTEKSSKKSIPESESMVAEEGLKRKQGEIEVKESKKPKSAVE</sequence>
<evidence type="ECO:0000313" key="3">
    <source>
        <dbReference type="Proteomes" id="UP001187192"/>
    </source>
</evidence>
<accession>A0AA87ZAR9</accession>
<dbReference type="AlphaFoldDB" id="A0AA87ZAR9"/>
<reference evidence="2" key="1">
    <citation type="submission" date="2023-07" db="EMBL/GenBank/DDBJ databases">
        <title>draft genome sequence of fig (Ficus carica).</title>
        <authorList>
            <person name="Takahashi T."/>
            <person name="Nishimura K."/>
        </authorList>
    </citation>
    <scope>NUCLEOTIDE SEQUENCE</scope>
</reference>
<organism evidence="2 3">
    <name type="scientific">Ficus carica</name>
    <name type="common">Common fig</name>
    <dbReference type="NCBI Taxonomy" id="3494"/>
    <lineage>
        <taxon>Eukaryota</taxon>
        <taxon>Viridiplantae</taxon>
        <taxon>Streptophyta</taxon>
        <taxon>Embryophyta</taxon>
        <taxon>Tracheophyta</taxon>
        <taxon>Spermatophyta</taxon>
        <taxon>Magnoliopsida</taxon>
        <taxon>eudicotyledons</taxon>
        <taxon>Gunneridae</taxon>
        <taxon>Pentapetalae</taxon>
        <taxon>rosids</taxon>
        <taxon>fabids</taxon>
        <taxon>Rosales</taxon>
        <taxon>Moraceae</taxon>
        <taxon>Ficeae</taxon>
        <taxon>Ficus</taxon>
    </lineage>
</organism>
<dbReference type="EMBL" id="BTGU01008468">
    <property type="protein sequence ID" value="GMN29015.1"/>
    <property type="molecule type" value="Genomic_DNA"/>
</dbReference>
<gene>
    <name evidence="2" type="ORF">TIFTF001_050576</name>
</gene>
<feature type="compositionally biased region" description="Basic and acidic residues" evidence="1">
    <location>
        <begin position="1"/>
        <end position="13"/>
    </location>
</feature>
<feature type="region of interest" description="Disordered" evidence="1">
    <location>
        <begin position="1"/>
        <end position="71"/>
    </location>
</feature>